<feature type="compositionally biased region" description="Low complexity" evidence="4">
    <location>
        <begin position="153"/>
        <end position="209"/>
    </location>
</feature>
<name>A0ABT0L3Y1_9GAMM</name>
<reference evidence="5 6" key="1">
    <citation type="submission" date="2022-01" db="EMBL/GenBank/DDBJ databases">
        <title>Whole genome-based taxonomy of the Shewanellaceae.</title>
        <authorList>
            <person name="Martin-Rodriguez A.J."/>
        </authorList>
    </citation>
    <scope>NUCLEOTIDE SEQUENCE [LARGE SCALE GENOMIC DNA]</scope>
    <source>
        <strain evidence="5 6">JCM 17801</strain>
    </source>
</reference>
<gene>
    <name evidence="5" type="primary">ssb</name>
    <name evidence="5" type="ORF">L2689_14320</name>
</gene>
<keyword evidence="6" id="KW-1185">Reference proteome</keyword>
<dbReference type="InterPro" id="IPR012340">
    <property type="entry name" value="NA-bd_OB-fold"/>
</dbReference>
<organism evidence="5 6">
    <name type="scientific">Shewanella aestuarii</name>
    <dbReference type="NCBI Taxonomy" id="1028752"/>
    <lineage>
        <taxon>Bacteria</taxon>
        <taxon>Pseudomonadati</taxon>
        <taxon>Pseudomonadota</taxon>
        <taxon>Gammaproteobacteria</taxon>
        <taxon>Alteromonadales</taxon>
        <taxon>Shewanellaceae</taxon>
        <taxon>Shewanella</taxon>
    </lineage>
</organism>
<evidence type="ECO:0000256" key="1">
    <source>
        <dbReference type="ARBA" id="ARBA00023125"/>
    </source>
</evidence>
<evidence type="ECO:0000256" key="2">
    <source>
        <dbReference type="HAMAP-Rule" id="MF_00984"/>
    </source>
</evidence>
<dbReference type="PROSITE" id="PS50935">
    <property type="entry name" value="SSB"/>
    <property type="match status" value="1"/>
</dbReference>
<dbReference type="InterPro" id="IPR011344">
    <property type="entry name" value="ssDNA-bd"/>
</dbReference>
<feature type="region of interest" description="Disordered" evidence="4">
    <location>
        <begin position="113"/>
        <end position="225"/>
    </location>
</feature>
<dbReference type="RefSeq" id="WP_188842657.1">
    <property type="nucleotide sequence ID" value="NZ_BMOT01000009.1"/>
</dbReference>
<feature type="compositionally biased region" description="Low complexity" evidence="4">
    <location>
        <begin position="126"/>
        <end position="143"/>
    </location>
</feature>
<keyword evidence="1 2" id="KW-0238">DNA-binding</keyword>
<keyword evidence="2" id="KW-0234">DNA repair</keyword>
<keyword evidence="2" id="KW-0235">DNA replication</keyword>
<dbReference type="GO" id="GO:0003677">
    <property type="term" value="F:DNA binding"/>
    <property type="evidence" value="ECO:0007669"/>
    <property type="project" value="UniProtKB-KW"/>
</dbReference>
<accession>A0ABT0L3Y1</accession>
<sequence length="225" mass="24832">MASRGVNKVILVGNLGKDPEVRYMPNGNAVANFTVATSESWKDQQGQLQERTEWHNIVMYRRLAEVAGEYLKKGSKVYLEGKLQTSKWQDQTTGQDRYKTEINAMEMQMLDSRNSGAGQDNAQYDQAPGQRAPQASRPAAQPQYNQGGVNQSAPQGGYQQAPAQGGYAQQNKPAPQQPAYAPKPQAPQANYQPQQNVAPAQRPAPQPAQNFTPDLDEGWDDDIPF</sequence>
<dbReference type="InterPro" id="IPR000424">
    <property type="entry name" value="Primosome_PriB/ssb"/>
</dbReference>
<dbReference type="CDD" id="cd04496">
    <property type="entry name" value="SSB_OBF"/>
    <property type="match status" value="1"/>
</dbReference>
<evidence type="ECO:0000313" key="5">
    <source>
        <dbReference type="EMBL" id="MCL1118410.1"/>
    </source>
</evidence>
<dbReference type="NCBIfam" id="TIGR00621">
    <property type="entry name" value="ssb"/>
    <property type="match status" value="1"/>
</dbReference>
<keyword evidence="2" id="KW-0227">DNA damage</keyword>
<proteinExistence type="inferred from homology"/>
<comment type="function">
    <text evidence="2">Plays an important role in DNA replication, recombination and repair. Binds to ssDNA and to an array of partner proteins to recruit them to their sites of action during DNA metabolism.</text>
</comment>
<keyword evidence="2" id="KW-0233">DNA recombination</keyword>
<comment type="caution">
    <text evidence="2">Lacks conserved residue(s) required for the propagation of feature annotation.</text>
</comment>
<protein>
    <recommendedName>
        <fullName evidence="2 3">Single-stranded DNA-binding protein</fullName>
        <shortName evidence="2">SSB</shortName>
    </recommendedName>
</protein>
<dbReference type="Pfam" id="PF00436">
    <property type="entry name" value="SSB"/>
    <property type="match status" value="1"/>
</dbReference>
<evidence type="ECO:0000256" key="3">
    <source>
        <dbReference type="RuleBase" id="RU000524"/>
    </source>
</evidence>
<dbReference type="SUPFAM" id="SSF50249">
    <property type="entry name" value="Nucleic acid-binding proteins"/>
    <property type="match status" value="1"/>
</dbReference>
<dbReference type="PANTHER" id="PTHR10302:SF27">
    <property type="entry name" value="SINGLE-STRANDED DNA-BINDING PROTEIN"/>
    <property type="match status" value="1"/>
</dbReference>
<feature type="short sequence motif" description="Important for interaction with partner proteins" evidence="2">
    <location>
        <begin position="220"/>
        <end position="225"/>
    </location>
</feature>
<feature type="compositionally biased region" description="Acidic residues" evidence="4">
    <location>
        <begin position="214"/>
        <end position="225"/>
    </location>
</feature>
<evidence type="ECO:0000256" key="4">
    <source>
        <dbReference type="SAM" id="MobiDB-lite"/>
    </source>
</evidence>
<dbReference type="HAMAP" id="MF_00984">
    <property type="entry name" value="SSB"/>
    <property type="match status" value="1"/>
</dbReference>
<dbReference type="PANTHER" id="PTHR10302">
    <property type="entry name" value="SINGLE-STRANDED DNA-BINDING PROTEIN"/>
    <property type="match status" value="1"/>
</dbReference>
<evidence type="ECO:0000313" key="6">
    <source>
        <dbReference type="Proteomes" id="UP001203212"/>
    </source>
</evidence>
<dbReference type="Proteomes" id="UP001203212">
    <property type="component" value="Unassembled WGS sequence"/>
</dbReference>
<feature type="compositionally biased region" description="Polar residues" evidence="4">
    <location>
        <begin position="113"/>
        <end position="124"/>
    </location>
</feature>
<comment type="subunit">
    <text evidence="2">Homotetramer.</text>
</comment>
<comment type="caution">
    <text evidence="5">The sequence shown here is derived from an EMBL/GenBank/DDBJ whole genome shotgun (WGS) entry which is preliminary data.</text>
</comment>
<dbReference type="EMBL" id="JAKILK010000009">
    <property type="protein sequence ID" value="MCL1118410.1"/>
    <property type="molecule type" value="Genomic_DNA"/>
</dbReference>
<dbReference type="Gene3D" id="2.40.50.140">
    <property type="entry name" value="Nucleic acid-binding proteins"/>
    <property type="match status" value="1"/>
</dbReference>